<reference evidence="2 3" key="1">
    <citation type="journal article" date="2018" name="Sci. Data">
        <title>The draft genome sequence of cork oak.</title>
        <authorList>
            <person name="Ramos A.M."/>
            <person name="Usie A."/>
            <person name="Barbosa P."/>
            <person name="Barros P.M."/>
            <person name="Capote T."/>
            <person name="Chaves I."/>
            <person name="Simoes F."/>
            <person name="Abreu I."/>
            <person name="Carrasquinho I."/>
            <person name="Faro C."/>
            <person name="Guimaraes J.B."/>
            <person name="Mendonca D."/>
            <person name="Nobrega F."/>
            <person name="Rodrigues L."/>
            <person name="Saibo N.J.M."/>
            <person name="Varela M.C."/>
            <person name="Egas C."/>
            <person name="Matos J."/>
            <person name="Miguel C.M."/>
            <person name="Oliveira M.M."/>
            <person name="Ricardo C.P."/>
            <person name="Goncalves S."/>
        </authorList>
    </citation>
    <scope>NUCLEOTIDE SEQUENCE [LARGE SCALE GENOMIC DNA]</scope>
    <source>
        <strain evidence="3">cv. HL8</strain>
    </source>
</reference>
<organism evidence="2 3">
    <name type="scientific">Quercus suber</name>
    <name type="common">Cork oak</name>
    <dbReference type="NCBI Taxonomy" id="58331"/>
    <lineage>
        <taxon>Eukaryota</taxon>
        <taxon>Viridiplantae</taxon>
        <taxon>Streptophyta</taxon>
        <taxon>Embryophyta</taxon>
        <taxon>Tracheophyta</taxon>
        <taxon>Spermatophyta</taxon>
        <taxon>Magnoliopsida</taxon>
        <taxon>eudicotyledons</taxon>
        <taxon>Gunneridae</taxon>
        <taxon>Pentapetalae</taxon>
        <taxon>rosids</taxon>
        <taxon>fabids</taxon>
        <taxon>Fagales</taxon>
        <taxon>Fagaceae</taxon>
        <taxon>Quercus</taxon>
    </lineage>
</organism>
<evidence type="ECO:0000313" key="2">
    <source>
        <dbReference type="EMBL" id="KAK7829824.1"/>
    </source>
</evidence>
<gene>
    <name evidence="2" type="ORF">CFP56_028801</name>
</gene>
<feature type="transmembrane region" description="Helical" evidence="1">
    <location>
        <begin position="38"/>
        <end position="59"/>
    </location>
</feature>
<accession>A0AAW0JT20</accession>
<evidence type="ECO:0000313" key="3">
    <source>
        <dbReference type="Proteomes" id="UP000237347"/>
    </source>
</evidence>
<protein>
    <submittedName>
        <fullName evidence="2">Uncharacterized protein</fullName>
    </submittedName>
</protein>
<dbReference type="PANTHER" id="PTHR33728:SF13">
    <property type="entry name" value="CTTNBP 2 AMINO-TERMINAL-LIKE PROTEIN"/>
    <property type="match status" value="1"/>
</dbReference>
<name>A0AAW0JT20_QUESU</name>
<keyword evidence="1" id="KW-1133">Transmembrane helix</keyword>
<keyword evidence="3" id="KW-1185">Reference proteome</keyword>
<keyword evidence="1" id="KW-0812">Transmembrane</keyword>
<keyword evidence="1" id="KW-0472">Membrane</keyword>
<dbReference type="Proteomes" id="UP000237347">
    <property type="component" value="Unassembled WGS sequence"/>
</dbReference>
<dbReference type="AlphaFoldDB" id="A0AAW0JT20"/>
<evidence type="ECO:0000256" key="1">
    <source>
        <dbReference type="SAM" id="Phobius"/>
    </source>
</evidence>
<proteinExistence type="predicted"/>
<dbReference type="PANTHER" id="PTHR33728">
    <property type="entry name" value="CTTNBP 2 AMINO-TERMINAL-LIKE PROTEIN"/>
    <property type="match status" value="1"/>
</dbReference>
<comment type="caution">
    <text evidence="2">The sequence shown here is derived from an EMBL/GenBank/DDBJ whole genome shotgun (WGS) entry which is preliminary data.</text>
</comment>
<sequence>MVEGVGYAWAPIGIGIGGPLNSVQREEQGRHFDDSVNAVSFGFVATAILISMFLVMAIFERFLRPASPALSPPGHRTHRDLEAQMGYNAKLAHPSPKPTMYMAAIKSITTILYDTAHGWCPMTVYANGVSVLMPGDDIPTFIAHPAPMPSPRPPEHILWPHHQQISLLDHNSNSNLNTNSSSSN</sequence>
<dbReference type="EMBL" id="PKMF04000472">
    <property type="protein sequence ID" value="KAK7829824.1"/>
    <property type="molecule type" value="Genomic_DNA"/>
</dbReference>